<proteinExistence type="predicted"/>
<gene>
    <name evidence="1" type="ORF">Sylvanvirus4_12</name>
</gene>
<name>A0A3G5AHI2_9VIRU</name>
<evidence type="ECO:0000313" key="1">
    <source>
        <dbReference type="EMBL" id="AYV86598.1"/>
    </source>
</evidence>
<dbReference type="EMBL" id="MK072510">
    <property type="protein sequence ID" value="AYV86598.1"/>
    <property type="molecule type" value="Genomic_DNA"/>
</dbReference>
<protein>
    <submittedName>
        <fullName evidence="1">Uncharacterized protein</fullName>
    </submittedName>
</protein>
<accession>A0A3G5AHI2</accession>
<organism evidence="1">
    <name type="scientific">Sylvanvirus sp</name>
    <dbReference type="NCBI Taxonomy" id="2487774"/>
    <lineage>
        <taxon>Viruses</taxon>
    </lineage>
</organism>
<reference evidence="1" key="1">
    <citation type="submission" date="2018-10" db="EMBL/GenBank/DDBJ databases">
        <title>Hidden diversity of soil giant viruses.</title>
        <authorList>
            <person name="Schulz F."/>
            <person name="Alteio L."/>
            <person name="Goudeau D."/>
            <person name="Ryan E.M."/>
            <person name="Malmstrom R.R."/>
            <person name="Blanchard J."/>
            <person name="Woyke T."/>
        </authorList>
    </citation>
    <scope>NUCLEOTIDE SEQUENCE</scope>
    <source>
        <strain evidence="1">SYV1</strain>
    </source>
</reference>
<sequence>MQDIIQLFVLSFECPLDSPQQDGFPYTSWKRMYIILSFLMDSGIKFLRSLNDVEFH</sequence>